<feature type="transmembrane region" description="Helical" evidence="2">
    <location>
        <begin position="299"/>
        <end position="323"/>
    </location>
</feature>
<dbReference type="AlphaFoldDB" id="A0A0D0C8K8"/>
<dbReference type="Gene3D" id="2.60.120.260">
    <property type="entry name" value="Galactose-binding domain-like"/>
    <property type="match status" value="1"/>
</dbReference>
<dbReference type="OrthoDB" id="2758521at2759"/>
<proteinExistence type="predicted"/>
<feature type="region of interest" description="Disordered" evidence="1">
    <location>
        <begin position="463"/>
        <end position="496"/>
    </location>
</feature>
<gene>
    <name evidence="4" type="ORF">GYMLUDRAFT_245909</name>
</gene>
<protein>
    <submittedName>
        <fullName evidence="4">Uncharacterized protein</fullName>
    </submittedName>
</protein>
<feature type="signal peptide" evidence="3">
    <location>
        <begin position="1"/>
        <end position="29"/>
    </location>
</feature>
<name>A0A0D0C8K8_9AGAR</name>
<keyword evidence="2" id="KW-0812">Transmembrane</keyword>
<feature type="compositionally biased region" description="Polar residues" evidence="1">
    <location>
        <begin position="412"/>
        <end position="432"/>
    </location>
</feature>
<evidence type="ECO:0000313" key="4">
    <source>
        <dbReference type="EMBL" id="KIK58834.1"/>
    </source>
</evidence>
<evidence type="ECO:0000256" key="3">
    <source>
        <dbReference type="SAM" id="SignalP"/>
    </source>
</evidence>
<feature type="region of interest" description="Disordered" evidence="1">
    <location>
        <begin position="406"/>
        <end position="434"/>
    </location>
</feature>
<feature type="region of interest" description="Disordered" evidence="1">
    <location>
        <begin position="199"/>
        <end position="226"/>
    </location>
</feature>
<dbReference type="EMBL" id="KN834783">
    <property type="protein sequence ID" value="KIK58834.1"/>
    <property type="molecule type" value="Genomic_DNA"/>
</dbReference>
<keyword evidence="2" id="KW-1133">Transmembrane helix</keyword>
<feature type="compositionally biased region" description="Polar residues" evidence="1">
    <location>
        <begin position="487"/>
        <end position="496"/>
    </location>
</feature>
<accession>A0A0D0C8K8</accession>
<keyword evidence="5" id="KW-1185">Reference proteome</keyword>
<evidence type="ECO:0000313" key="5">
    <source>
        <dbReference type="Proteomes" id="UP000053593"/>
    </source>
</evidence>
<evidence type="ECO:0000256" key="1">
    <source>
        <dbReference type="SAM" id="MobiDB-lite"/>
    </source>
</evidence>
<keyword evidence="2" id="KW-0472">Membrane</keyword>
<keyword evidence="3" id="KW-0732">Signal</keyword>
<sequence length="496" mass="52711">MLRRSIFSPLLRGELVCLVHLLNTVLVRCQAVNRSIDDTLGDSVTGQRPLFLPSISGVWEDNTCKGCALQPPTSNAFDGTYTAATYNPGLNNISITFEFTGTAVYVFFILANALAPGITATTAASFILDGFIAGSFTHSPDSSAPAFQFNALVFSETGLENISHQLVINTVGYSDDIWVNFDYALYTLEAAVTSSLSPTSSSLVTLSTPTSSTPTPSSPLSSPSLSSPSSTSLFSPSLSSSSSSSSSPSSPSLSSPSPAPLLPSSSISLSFSLTSNLATSTSPSSSKSSENSSKSTHPIGAIVGAVVGGLVVFGALVVGLFLCCRHGRRHRVFAQGHETPVPFSRNLVNDDSHFLPDPSISHNTDPLSMAPVTAHQTELKETHQQELECQMEVINDEIEELKTEARERTEGVLSSRSPSSAELTSPSGTLQPMRTVRGADENVDVGQLQNQIQIMTEQIAFLQSQHRSARVQGLSEEPPPGYFPRLRSNSSTTVDR</sequence>
<feature type="chain" id="PRO_5002220120" evidence="3">
    <location>
        <begin position="30"/>
        <end position="496"/>
    </location>
</feature>
<dbReference type="HOGENOM" id="CLU_033259_1_0_1"/>
<dbReference type="Proteomes" id="UP000053593">
    <property type="component" value="Unassembled WGS sequence"/>
</dbReference>
<evidence type="ECO:0000256" key="2">
    <source>
        <dbReference type="SAM" id="Phobius"/>
    </source>
</evidence>
<reference evidence="4 5" key="1">
    <citation type="submission" date="2014-04" db="EMBL/GenBank/DDBJ databases">
        <title>Evolutionary Origins and Diversification of the Mycorrhizal Mutualists.</title>
        <authorList>
            <consortium name="DOE Joint Genome Institute"/>
            <consortium name="Mycorrhizal Genomics Consortium"/>
            <person name="Kohler A."/>
            <person name="Kuo A."/>
            <person name="Nagy L.G."/>
            <person name="Floudas D."/>
            <person name="Copeland A."/>
            <person name="Barry K.W."/>
            <person name="Cichocki N."/>
            <person name="Veneault-Fourrey C."/>
            <person name="LaButti K."/>
            <person name="Lindquist E.A."/>
            <person name="Lipzen A."/>
            <person name="Lundell T."/>
            <person name="Morin E."/>
            <person name="Murat C."/>
            <person name="Riley R."/>
            <person name="Ohm R."/>
            <person name="Sun H."/>
            <person name="Tunlid A."/>
            <person name="Henrissat B."/>
            <person name="Grigoriev I.V."/>
            <person name="Hibbett D.S."/>
            <person name="Martin F."/>
        </authorList>
    </citation>
    <scope>NUCLEOTIDE SEQUENCE [LARGE SCALE GENOMIC DNA]</scope>
    <source>
        <strain evidence="4 5">FD-317 M1</strain>
    </source>
</reference>
<organism evidence="4 5">
    <name type="scientific">Collybiopsis luxurians FD-317 M1</name>
    <dbReference type="NCBI Taxonomy" id="944289"/>
    <lineage>
        <taxon>Eukaryota</taxon>
        <taxon>Fungi</taxon>
        <taxon>Dikarya</taxon>
        <taxon>Basidiomycota</taxon>
        <taxon>Agaricomycotina</taxon>
        <taxon>Agaricomycetes</taxon>
        <taxon>Agaricomycetidae</taxon>
        <taxon>Agaricales</taxon>
        <taxon>Marasmiineae</taxon>
        <taxon>Omphalotaceae</taxon>
        <taxon>Collybiopsis</taxon>
        <taxon>Collybiopsis luxurians</taxon>
    </lineage>
</organism>